<keyword evidence="1" id="KW-0812">Transmembrane</keyword>
<protein>
    <submittedName>
        <fullName evidence="5">Cyclic beta 1-2 glucan synthetase</fullName>
    </submittedName>
</protein>
<dbReference type="Pfam" id="PF17167">
    <property type="entry name" value="Glyco_hydro_94"/>
    <property type="match status" value="1"/>
</dbReference>
<evidence type="ECO:0000259" key="3">
    <source>
        <dbReference type="Pfam" id="PF10091"/>
    </source>
</evidence>
<dbReference type="CDD" id="cd11756">
    <property type="entry name" value="GH94N_ChvB_NdvB_1_like"/>
    <property type="match status" value="1"/>
</dbReference>
<feature type="domain" description="Glycoamylase-like" evidence="3">
    <location>
        <begin position="1344"/>
        <end position="1556"/>
    </location>
</feature>
<keyword evidence="6" id="KW-1185">Reference proteome</keyword>
<dbReference type="InterPro" id="IPR037820">
    <property type="entry name" value="GH94N_NdvB"/>
</dbReference>
<dbReference type="InterPro" id="IPR033432">
    <property type="entry name" value="GH94_catalytic"/>
</dbReference>
<keyword evidence="1" id="KW-1133">Transmembrane helix</keyword>
<comment type="caution">
    <text evidence="5">The sequence shown here is derived from an EMBL/GenBank/DDBJ whole genome shotgun (WGS) entry which is preliminary data.</text>
</comment>
<gene>
    <name evidence="5" type="ORF">I6U48_02045</name>
</gene>
<feature type="transmembrane region" description="Helical" evidence="1">
    <location>
        <begin position="425"/>
        <end position="445"/>
    </location>
</feature>
<evidence type="ECO:0000256" key="1">
    <source>
        <dbReference type="SAM" id="Phobius"/>
    </source>
</evidence>
<dbReference type="EMBL" id="JAEEGC010000007">
    <property type="protein sequence ID" value="MBV7271695.1"/>
    <property type="molecule type" value="Genomic_DNA"/>
</dbReference>
<proteinExistence type="predicted"/>
<dbReference type="InterPro" id="IPR052047">
    <property type="entry name" value="GH94_Enzymes"/>
</dbReference>
<dbReference type="PANTHER" id="PTHR37469">
    <property type="entry name" value="CELLOBIONIC ACID PHOSPHORYLASE-RELATED"/>
    <property type="match status" value="1"/>
</dbReference>
<dbReference type="PANTHER" id="PTHR37469:SF2">
    <property type="entry name" value="CELLOBIONIC ACID PHOSPHORYLASE"/>
    <property type="match status" value="1"/>
</dbReference>
<dbReference type="SMART" id="SM01068">
    <property type="entry name" value="CBM_X"/>
    <property type="match status" value="2"/>
</dbReference>
<evidence type="ECO:0000259" key="4">
    <source>
        <dbReference type="Pfam" id="PF17167"/>
    </source>
</evidence>
<accession>A0A949TGB6</accession>
<feature type="domain" description="Glycosyl hydrolase 94 supersandwich" evidence="2">
    <location>
        <begin position="2096"/>
        <end position="2365"/>
    </location>
</feature>
<feature type="domain" description="Glycosyl hydrolase 94 catalytic" evidence="4">
    <location>
        <begin position="2379"/>
        <end position="2803"/>
    </location>
</feature>
<dbReference type="InterPro" id="IPR010383">
    <property type="entry name" value="Glyco_hydrolase_94_b-supersand"/>
</dbReference>
<organism evidence="5 6">
    <name type="scientific">Clostridium thailandense</name>
    <dbReference type="NCBI Taxonomy" id="2794346"/>
    <lineage>
        <taxon>Bacteria</taxon>
        <taxon>Bacillati</taxon>
        <taxon>Bacillota</taxon>
        <taxon>Clostridia</taxon>
        <taxon>Eubacteriales</taxon>
        <taxon>Clostridiaceae</taxon>
        <taxon>Clostridium</taxon>
    </lineage>
</organism>
<evidence type="ECO:0000259" key="2">
    <source>
        <dbReference type="Pfam" id="PF06165"/>
    </source>
</evidence>
<keyword evidence="1" id="KW-0472">Membrane</keyword>
<dbReference type="InterPro" id="IPR037824">
    <property type="entry name" value="GH94N_2_NdvB"/>
</dbReference>
<name>A0A949TGB6_9CLOT</name>
<evidence type="ECO:0000313" key="5">
    <source>
        <dbReference type="EMBL" id="MBV7271695.1"/>
    </source>
</evidence>
<feature type="transmembrane region" description="Helical" evidence="1">
    <location>
        <begin position="941"/>
        <end position="960"/>
    </location>
</feature>
<dbReference type="Proteomes" id="UP000694308">
    <property type="component" value="Unassembled WGS sequence"/>
</dbReference>
<dbReference type="RefSeq" id="WP_218318726.1">
    <property type="nucleotide sequence ID" value="NZ_JAEEGC010000007.1"/>
</dbReference>
<feature type="transmembrane region" description="Helical" evidence="1">
    <location>
        <begin position="967"/>
        <end position="985"/>
    </location>
</feature>
<reference evidence="5" key="1">
    <citation type="submission" date="2020-12" db="EMBL/GenBank/DDBJ databases">
        <title>Clostridium thailandense sp. nov., a novel acetogenic bacterium isolated from peat land soil in Thailand.</title>
        <authorList>
            <person name="Chaikitkaew S."/>
            <person name="Birkeland N.K."/>
        </authorList>
    </citation>
    <scope>NUCLEOTIDE SEQUENCE</scope>
    <source>
        <strain evidence="5">PL3</strain>
    </source>
</reference>
<dbReference type="Pfam" id="PF06165">
    <property type="entry name" value="GH94_b-supersand"/>
    <property type="match status" value="2"/>
</dbReference>
<dbReference type="Pfam" id="PF10091">
    <property type="entry name" value="Glycoamylase"/>
    <property type="match status" value="1"/>
</dbReference>
<feature type="transmembrane region" description="Helical" evidence="1">
    <location>
        <begin position="847"/>
        <end position="868"/>
    </location>
</feature>
<evidence type="ECO:0000313" key="6">
    <source>
        <dbReference type="Proteomes" id="UP000694308"/>
    </source>
</evidence>
<dbReference type="CDD" id="cd11753">
    <property type="entry name" value="GH94N_ChvB_NdvB_2_like"/>
    <property type="match status" value="1"/>
</dbReference>
<feature type="transmembrane region" description="Helical" evidence="1">
    <location>
        <begin position="889"/>
        <end position="912"/>
    </location>
</feature>
<dbReference type="InterPro" id="IPR019282">
    <property type="entry name" value="Glycoamylase-like_cons_dom"/>
</dbReference>
<feature type="transmembrane region" description="Helical" evidence="1">
    <location>
        <begin position="6"/>
        <end position="23"/>
    </location>
</feature>
<feature type="transmembrane region" description="Helical" evidence="1">
    <location>
        <begin position="457"/>
        <end position="479"/>
    </location>
</feature>
<feature type="domain" description="Glycosyl hydrolase 94 supersandwich" evidence="2">
    <location>
        <begin position="1594"/>
        <end position="1871"/>
    </location>
</feature>
<feature type="transmembrane region" description="Helical" evidence="1">
    <location>
        <begin position="823"/>
        <end position="841"/>
    </location>
</feature>
<sequence>MLYFIFLVITILIFSAYILSIMSERNDDDKENIMDDVPTLNVNKEELKKHAGEIATYSAEAKKGNCRKKLIRSLDNSYKQILKNYDYIDKEVRNRNEVIQAAEWLLDNLYLIQKEYKDIKVNMPERYYKDLPIMNKGIMKGYPRIYYIAVELVSHTDGRVDEEAIENFINSYQKNTIITSGELWALPIMIRIALIQNIGKIVDRIVFAQEERKKGDIIADKIINALNNESVAQELKRLSEDNTTFTSHLVERLLKVLRDNGVENHNVYEWIDNKLDSQETNSEKMINIEHHKQISYQVSIGNSITGIREVVALNWKESFEKLSYVESILKEDPLHIYENMDFESRDYYRHKIEKLSKYMRVPESFIAKKAIECSHEAADSETSNEYEKHVGYYIVDKGVECLQRKINFKGKGPEYRFIKENVNNYIGIIVFGTLVLSALVTYIGYYSNPVVSTWRYVVIILAALIPSSEIVISIFNWSISKLIEPSFIPKIEFKDTIPEEFSSMVVIPTLLNNESRVKSLVNDMEVYYLANRDKNLYFALLGDFKDSKNEQEENDTNIIEAALKSIKELNEKYSENDEDIFYFFNRYRQYNPKEEIYIGWERKRGKLTEFNNLVKGKKDTSYNVSSGSIEKLNKLKYIITLDADTQLPRGSARKLIGAMAHVLNKPYLDNEKKKILRGHGLMQPRVGVSTLSSNKTLFSKIFSGESGIDMYTNAVSDVYEDLFNEGIFTGKGIYDIEVFNTVLKNEIPENSVLSHDLLEGSYTRAALVTDVELIDGYPAYYNSSAKRLHRWVRGDWQLIPWLFKDTVLNKLSKWKIFDNLRRSLLSIFIMILIILSLVLFYNPDTWLVIAFISLLCPVFFGVSEVVISSSKGISLGGKVVNGKNLIEQFFLIFCFLPHQAYLMLDAIIRTLYRLSISKKNLLQWQTAEDVEKSSNRNLEDFIKFMWIGSIIGVLIFSISLKSSLESAVLMFPSCVIWFLSPYIAYRISKDIEQEKENLNEDQKETLGRLSRKTWAYFEDFVNEDNNWLAPDNYQEDPNNGVAPRTSPTNMGMGITSSIVAFDMGYIGMLELINRMKNIVENMDSLEKYRGHFYNWYDTKSKKPLNPRYISTVDSGNLIGYMWLINESLDECLSRPATNKSICKGLIDTLRLANTEIESELELREFYSDEIEKLKNTEFNMSAWKSIVISIKDKSLEIEKKQENKELYWNDKLKNDLNNILKEIQLLFPWIDITVDNLSEKTKNRLKNLLEKIALINMPEEIENLQHDFSESYSQKKDSVNDNLNRLLESGKGEIRTLLDTVRSLKEKLNFLADNTDFKMLYNKKRQLFSIGYDVEKDRLDNCFYDLLASEARQASFVAIAKGDIDQTHWFKLGRSMTSMGKGKGLVSWSGTMFEYFMPFIIMKNYPNTLLDETYKTVVTGQKRYGDKRGVPWGISESAFYYFDVSLNYQYKAFGVPGIGLKRGLINELVISPYSTVMALMIDLKNSFDNIKRLIEMGMEGRYGFYESIDYTKERVPKGKKSAIVKCFMVHHEGMSLMSLDNVLNSRILQERFHRIPKVKATELLLQEKVPKSIVYDREEQYDTLDISSERQNLSVRRYHTANTEMPESHLMSNGSYSLMITNSGSGYSKRDDMTVYRWREDVSLDDTGMFFYIKNINSNEYWSAAYEPCKYEGERYEAVFSLDKAEFKRKDGNLLTHTEIAVSNEDNAEIRKISITNHSDNSRIVEITSYCEVTLAHYNADLVHPAFGNLFIKTEYMENLGCVVANRRPRSRKDKQPWVMQTIALDGSSIGSIQYETSRANFIGRGRDLSNPQAMDNDAQLKMTVGAVLDPIISMRVRVKIENGETCQIAFATAVADSKEEVIQLAEKYSEMRNIDRVFELSWSGIQVEMKYLGIKSAQANLYQLMASRIIFLNTLFKNRADYIMNIRKGQSSLWSYGISGDVPIVLLIVKEEENINLVRQLLNAHEYWSLKGLKVDLVILNLQGNSYIQSMQDTVRDLISSSHARDKQNKTGGVFLHNKATISDEDIDLLMAIARIVIEADKGSLITQIESSSKLESEQEPLIAEQQEYSVHSHGFDIPELLYFNGLGGFDKDDSYCIVLKNYENTPAPWINVISNGKFGFHVSESGVSYTWNKNSRENKLTTWSNDPVIDSEAEEIYVRDEITGDIWSIAPKPIRDKGDYLIEHGFGYSKFTHEAYGVFGEMTMFIDMNENVKLCRIKLRNITNIKRRLSVSYYAKVVLGVTHEQTAQYVFTGFNDKDNYIYSRNPYSEHFGGLICYLKIVGGEDVSFTGDRKEFIGRGKSVNAPEALKFKKLSNTVGAGFDPCLAENVKVTLDNDEEKEILILLGQEESAEKISEVINKYSTEGAAERELINTKDFWKGLFDTIQIETPDKSMDIMINGWLMYQIISCRFWARTAFYQSGGAYGFRDQLQDVMPIAYLDPEISKKHIIYSASKQYLEGDVQHWWHPVVESGIRTRFSDDLLWLPYVTADYIQNTGDYSILDEKAGYLEDSELKEGEDERYNISRKSDKQGTIYEHCIKSIERSLNFGSHNIPLMGSGDWNDGMSTVGNEGKGESVWLGWFLYSILDKFIDICRLKNDEEKVKKYSELKEFIRENLEKNAWDGGWYRRAYFDNGVPLGSLQNDECQIDSLSQSWAVISGAGKESRVKEAMEALERNLIKEDKGIVLLLTPAFDKSSLEPGYIKGYVPGVRENGGQYTHASIWVILALANMGSNNKAWRIFNMINPINHAKSYLDCQVYKVEPYVMTADVYAVEPHTGRGGWSWYTGAAGWMYRTGIEAIVGLKLIGNQGFTIKPCVPDEWQGYKVYYNRKDCRYNIQIQRDKKKGIWLDGKFIENGIVPFLKEGEHEVRVII</sequence>